<keyword evidence="1" id="KW-0732">Signal</keyword>
<name>A0A412P8S5_9BACE</name>
<keyword evidence="7" id="KW-1185">Reference proteome</keyword>
<feature type="chain" id="PRO_5044602151" evidence="1">
    <location>
        <begin position="22"/>
        <end position="276"/>
    </location>
</feature>
<evidence type="ECO:0000256" key="1">
    <source>
        <dbReference type="SAM" id="SignalP"/>
    </source>
</evidence>
<comment type="caution">
    <text evidence="4">The sequence shown here is derived from an EMBL/GenBank/DDBJ whole genome shotgun (WGS) entry which is preliminary data.</text>
</comment>
<dbReference type="PROSITE" id="PS51257">
    <property type="entry name" value="PROKAR_LIPOPROTEIN"/>
    <property type="match status" value="1"/>
</dbReference>
<sequence length="276" mass="30853">MKHIYSILMLISLLFVGTACEDDYRDMVFFTGDAPIYQIGTCDNLIGSVNLYLSKPEGIIVGVDGGDGNYSIVNGEDAIVTAAFVKSESGYQRIQIIPKAEGETGITVRDGSGSSTLLRVKVDECLKLIWSKKKDGIVVTGEATEEQKKNIADAFTDFFTVKVGGRYEMIPDNESEMWEKGTLRVRPDDSAIAPMIGRYERGPVVDGEVERLGLLFKYNDEEHFYTFNGPDLTRMSVMEYMDFWEDVTEVCPVEVPVGCKVYHVERLSPYNQSINN</sequence>
<protein>
    <submittedName>
        <fullName evidence="4">Uncharacterized protein</fullName>
    </submittedName>
</protein>
<dbReference type="Proteomes" id="UP000291191">
    <property type="component" value="Unassembled WGS sequence"/>
</dbReference>
<dbReference type="EMBL" id="QRWT01000010">
    <property type="protein sequence ID" value="RGT51867.1"/>
    <property type="molecule type" value="Genomic_DNA"/>
</dbReference>
<dbReference type="EMBL" id="QRPE01000004">
    <property type="protein sequence ID" value="RHL94680.1"/>
    <property type="molecule type" value="Genomic_DNA"/>
</dbReference>
<evidence type="ECO:0000313" key="3">
    <source>
        <dbReference type="EMBL" id="RHL94680.1"/>
    </source>
</evidence>
<reference evidence="4 7" key="2">
    <citation type="journal article" date="2019" name="Science, e1252229">
        <title>Invertible promoters mediate bacterial phase variation, antibiotic resistance, and host adaptation in the gut.</title>
        <authorList>
            <person name="Jiang X."/>
            <person name="Hall A.B."/>
            <person name="Arthur T.D."/>
            <person name="Plichta D.R."/>
            <person name="Covington C.T."/>
            <person name="Poyet M."/>
            <person name="Crothers J."/>
            <person name="Moses P.L."/>
            <person name="Tolonen A.C."/>
            <person name="Vlamakis H."/>
            <person name="Alm E.J."/>
            <person name="Xavier R.J."/>
        </authorList>
    </citation>
    <scope>NUCLEOTIDE SEQUENCE [LARGE SCALE GENOMIC DNA]</scope>
    <source>
        <strain evidence="7">bf_0095</strain>
        <strain evidence="4">Bf_0095</strain>
    </source>
</reference>
<evidence type="ECO:0000313" key="2">
    <source>
        <dbReference type="EMBL" id="RGT51867.1"/>
    </source>
</evidence>
<dbReference type="Proteomes" id="UP000285013">
    <property type="component" value="Unassembled WGS sequence"/>
</dbReference>
<reference evidence="5 6" key="1">
    <citation type="submission" date="2018-08" db="EMBL/GenBank/DDBJ databases">
        <title>A genome reference for cultivated species of the human gut microbiota.</title>
        <authorList>
            <person name="Zou Y."/>
            <person name="Xue W."/>
            <person name="Luo G."/>
        </authorList>
    </citation>
    <scope>NUCLEOTIDE SEQUENCE [LARGE SCALE GENOMIC DNA]</scope>
    <source>
        <strain evidence="2 5">AF19-10AC</strain>
        <strain evidence="3 6">AF36-16BH</strain>
    </source>
</reference>
<dbReference type="EMBL" id="RCXO01000033">
    <property type="protein sequence ID" value="RYT77654.1"/>
    <property type="molecule type" value="Genomic_DNA"/>
</dbReference>
<proteinExistence type="predicted"/>
<organism evidence="4 7">
    <name type="scientific">Bacteroides intestinalis</name>
    <dbReference type="NCBI Taxonomy" id="329854"/>
    <lineage>
        <taxon>Bacteria</taxon>
        <taxon>Pseudomonadati</taxon>
        <taxon>Bacteroidota</taxon>
        <taxon>Bacteroidia</taxon>
        <taxon>Bacteroidales</taxon>
        <taxon>Bacteroidaceae</taxon>
        <taxon>Bacteroides</taxon>
    </lineage>
</organism>
<evidence type="ECO:0000313" key="7">
    <source>
        <dbReference type="Proteomes" id="UP000291191"/>
    </source>
</evidence>
<dbReference type="Proteomes" id="UP000284772">
    <property type="component" value="Unassembled WGS sequence"/>
</dbReference>
<gene>
    <name evidence="2" type="ORF">DWX27_11700</name>
    <name evidence="3" type="ORF">DWZ95_05655</name>
    <name evidence="4" type="ORF">EAJ06_19845</name>
</gene>
<dbReference type="AlphaFoldDB" id="A0A412P8S5"/>
<evidence type="ECO:0000313" key="6">
    <source>
        <dbReference type="Proteomes" id="UP000285013"/>
    </source>
</evidence>
<accession>A0A412P8S5</accession>
<dbReference type="RefSeq" id="WP_021967461.1">
    <property type="nucleotide sequence ID" value="NZ_CABMMK010000002.1"/>
</dbReference>
<feature type="signal peptide" evidence="1">
    <location>
        <begin position="1"/>
        <end position="21"/>
    </location>
</feature>
<evidence type="ECO:0000313" key="5">
    <source>
        <dbReference type="Proteomes" id="UP000284772"/>
    </source>
</evidence>
<dbReference type="OrthoDB" id="1044865at2"/>
<evidence type="ECO:0000313" key="4">
    <source>
        <dbReference type="EMBL" id="RYT77654.1"/>
    </source>
</evidence>